<dbReference type="AlphaFoldDB" id="A0A087GEP9"/>
<dbReference type="InterPro" id="IPR001245">
    <property type="entry name" value="Ser-Thr/Tyr_kinase_cat_dom"/>
</dbReference>
<dbReference type="InterPro" id="IPR008271">
    <property type="entry name" value="Ser/Thr_kinase_AS"/>
</dbReference>
<dbReference type="GO" id="GO:0005524">
    <property type="term" value="F:ATP binding"/>
    <property type="evidence" value="ECO:0007669"/>
    <property type="project" value="InterPro"/>
</dbReference>
<dbReference type="Gramene" id="KFK28351">
    <property type="protein sequence ID" value="KFK28351"/>
    <property type="gene ID" value="AALP_AA8G504700"/>
</dbReference>
<keyword evidence="4" id="KW-1185">Reference proteome</keyword>
<dbReference type="PRINTS" id="PR00109">
    <property type="entry name" value="TYRKINASE"/>
</dbReference>
<dbReference type="PANTHER" id="PTHR44329:SF84">
    <property type="entry name" value="PROTEIN KINASE LIKE PROTEIN"/>
    <property type="match status" value="1"/>
</dbReference>
<dbReference type="PANTHER" id="PTHR44329">
    <property type="entry name" value="SERINE/THREONINE-PROTEIN KINASE TNNI3K-RELATED"/>
    <property type="match status" value="1"/>
</dbReference>
<dbReference type="SMART" id="SM00220">
    <property type="entry name" value="S_TKc"/>
    <property type="match status" value="1"/>
</dbReference>
<dbReference type="PROSITE" id="PS00108">
    <property type="entry name" value="PROTEIN_KINASE_ST"/>
    <property type="match status" value="1"/>
</dbReference>
<protein>
    <submittedName>
        <fullName evidence="3">Protein kinase</fullName>
    </submittedName>
</protein>
<accession>A0A087GEP9</accession>
<name>A0A087GEP9_ARAAL</name>
<dbReference type="eggNOG" id="KOG0192">
    <property type="taxonomic scope" value="Eukaryota"/>
</dbReference>
<dbReference type="Gene3D" id="1.10.510.10">
    <property type="entry name" value="Transferase(Phosphotransferase) domain 1"/>
    <property type="match status" value="1"/>
</dbReference>
<dbReference type="CDD" id="cd13999">
    <property type="entry name" value="STKc_MAP3K-like"/>
    <property type="match status" value="1"/>
</dbReference>
<sequence length="415" mass="47145">MRPRGYKRAPLTEEPTEKTLHPNYPFLMSSHGLKSFDSDDDDSNLESNNDQFAFNINTKFLVDSKDVSIGEVIGEGSSSIVYKGFCCISIWVKERFLIDDYRFRKLIPVSVKVLSKRTCAVSIEQKKKFQREVLLLSKIRHENIVQFIGACIEPKLMILTELVEGNTLQKFMLSTRPKPLDLKLSISFALDIARGMEFLNANGIIHRDLKPSNLLLTKDHEHVKLADFGLAREETTGFMTCEAGTYRWMAPELFSHEPLLIGEKKHYDHKVDVYSFAIVFWELLTNKTPFKGKNNIFAAYAASKNQRPSVEDIPEGVVSLLESCWAEDPNARPEFKEIRVTLTNLLRSLCLDNDGSSSTSKVNVATEDSTSNLIQELVVCDCPGLKMTKKKNKKKNKVMNMIVPFLKIFKSCISK</sequence>
<dbReference type="Proteomes" id="UP000029120">
    <property type="component" value="Chromosome 8"/>
</dbReference>
<dbReference type="GO" id="GO:0004674">
    <property type="term" value="F:protein serine/threonine kinase activity"/>
    <property type="evidence" value="ECO:0007669"/>
    <property type="project" value="TreeGrafter"/>
</dbReference>
<proteinExistence type="predicted"/>
<dbReference type="InterPro" id="IPR000719">
    <property type="entry name" value="Prot_kinase_dom"/>
</dbReference>
<reference evidence="4" key="1">
    <citation type="journal article" date="2015" name="Nat. Plants">
        <title>Genome expansion of Arabis alpina linked with retrotransposition and reduced symmetric DNA methylation.</title>
        <authorList>
            <person name="Willing E.M."/>
            <person name="Rawat V."/>
            <person name="Mandakova T."/>
            <person name="Maumus F."/>
            <person name="James G.V."/>
            <person name="Nordstroem K.J."/>
            <person name="Becker C."/>
            <person name="Warthmann N."/>
            <person name="Chica C."/>
            <person name="Szarzynska B."/>
            <person name="Zytnicki M."/>
            <person name="Albani M.C."/>
            <person name="Kiefer C."/>
            <person name="Bergonzi S."/>
            <person name="Castaings L."/>
            <person name="Mateos J.L."/>
            <person name="Berns M.C."/>
            <person name="Bujdoso N."/>
            <person name="Piofczyk T."/>
            <person name="de Lorenzo L."/>
            <person name="Barrero-Sicilia C."/>
            <person name="Mateos I."/>
            <person name="Piednoel M."/>
            <person name="Hagmann J."/>
            <person name="Chen-Min-Tao R."/>
            <person name="Iglesias-Fernandez R."/>
            <person name="Schuster S.C."/>
            <person name="Alonso-Blanco C."/>
            <person name="Roudier F."/>
            <person name="Carbonero P."/>
            <person name="Paz-Ares J."/>
            <person name="Davis S.J."/>
            <person name="Pecinka A."/>
            <person name="Quesneville H."/>
            <person name="Colot V."/>
            <person name="Lysak M.A."/>
            <person name="Weigel D."/>
            <person name="Coupland G."/>
            <person name="Schneeberger K."/>
        </authorList>
    </citation>
    <scope>NUCLEOTIDE SEQUENCE [LARGE SCALE GENOMIC DNA]</scope>
    <source>
        <strain evidence="4">cv. Pajares</strain>
    </source>
</reference>
<feature type="domain" description="Protein kinase" evidence="2">
    <location>
        <begin position="67"/>
        <end position="346"/>
    </location>
</feature>
<dbReference type="PROSITE" id="PS50011">
    <property type="entry name" value="PROTEIN_KINASE_DOM"/>
    <property type="match status" value="1"/>
</dbReference>
<evidence type="ECO:0000313" key="4">
    <source>
        <dbReference type="Proteomes" id="UP000029120"/>
    </source>
</evidence>
<dbReference type="FunFam" id="1.10.510.10:FF:001469">
    <property type="entry name" value="TKL family protein kinase"/>
    <property type="match status" value="1"/>
</dbReference>
<dbReference type="OMA" id="MNMIVPF"/>
<dbReference type="EMBL" id="CM002876">
    <property type="protein sequence ID" value="KFK28351.1"/>
    <property type="molecule type" value="Genomic_DNA"/>
</dbReference>
<dbReference type="InterPro" id="IPR051681">
    <property type="entry name" value="Ser/Thr_Kinases-Pseudokinases"/>
</dbReference>
<evidence type="ECO:0000313" key="3">
    <source>
        <dbReference type="EMBL" id="KFK28351.1"/>
    </source>
</evidence>
<gene>
    <name evidence="3" type="ordered locus">AALP_Aa8g504700</name>
</gene>
<organism evidence="3 4">
    <name type="scientific">Arabis alpina</name>
    <name type="common">Alpine rock-cress</name>
    <dbReference type="NCBI Taxonomy" id="50452"/>
    <lineage>
        <taxon>Eukaryota</taxon>
        <taxon>Viridiplantae</taxon>
        <taxon>Streptophyta</taxon>
        <taxon>Embryophyta</taxon>
        <taxon>Tracheophyta</taxon>
        <taxon>Spermatophyta</taxon>
        <taxon>Magnoliopsida</taxon>
        <taxon>eudicotyledons</taxon>
        <taxon>Gunneridae</taxon>
        <taxon>Pentapetalae</taxon>
        <taxon>rosids</taxon>
        <taxon>malvids</taxon>
        <taxon>Brassicales</taxon>
        <taxon>Brassicaceae</taxon>
        <taxon>Arabideae</taxon>
        <taxon>Arabis</taxon>
    </lineage>
</organism>
<dbReference type="InterPro" id="IPR011009">
    <property type="entry name" value="Kinase-like_dom_sf"/>
</dbReference>
<keyword evidence="3" id="KW-0808">Transferase</keyword>
<dbReference type="Pfam" id="PF07714">
    <property type="entry name" value="PK_Tyr_Ser-Thr"/>
    <property type="match status" value="1"/>
</dbReference>
<dbReference type="SUPFAM" id="SSF56112">
    <property type="entry name" value="Protein kinase-like (PK-like)"/>
    <property type="match status" value="1"/>
</dbReference>
<evidence type="ECO:0000259" key="2">
    <source>
        <dbReference type="PROSITE" id="PS50011"/>
    </source>
</evidence>
<evidence type="ECO:0000256" key="1">
    <source>
        <dbReference type="SAM" id="MobiDB-lite"/>
    </source>
</evidence>
<feature type="region of interest" description="Disordered" evidence="1">
    <location>
        <begin position="1"/>
        <end position="24"/>
    </location>
</feature>
<dbReference type="OrthoDB" id="4062651at2759"/>
<keyword evidence="3" id="KW-0418">Kinase</keyword>